<evidence type="ECO:0000313" key="2">
    <source>
        <dbReference type="EMBL" id="GJN34095.1"/>
    </source>
</evidence>
<reference evidence="2" key="1">
    <citation type="journal article" date="2018" name="DNA Res.">
        <title>Multiple hybrid de novo genome assembly of finger millet, an orphan allotetraploid crop.</title>
        <authorList>
            <person name="Hatakeyama M."/>
            <person name="Aluri S."/>
            <person name="Balachadran M.T."/>
            <person name="Sivarajan S.R."/>
            <person name="Patrignani A."/>
            <person name="Gruter S."/>
            <person name="Poveda L."/>
            <person name="Shimizu-Inatsugi R."/>
            <person name="Baeten J."/>
            <person name="Francoijs K.J."/>
            <person name="Nataraja K.N."/>
            <person name="Reddy Y.A.N."/>
            <person name="Phadnis S."/>
            <person name="Ravikumar R.L."/>
            <person name="Schlapbach R."/>
            <person name="Sreeman S.M."/>
            <person name="Shimizu K.K."/>
        </authorList>
    </citation>
    <scope>NUCLEOTIDE SEQUENCE</scope>
</reference>
<dbReference type="Gene3D" id="1.20.1280.50">
    <property type="match status" value="1"/>
</dbReference>
<feature type="domain" description="F-box" evidence="1">
    <location>
        <begin position="8"/>
        <end position="48"/>
    </location>
</feature>
<keyword evidence="3" id="KW-1185">Reference proteome</keyword>
<gene>
    <name evidence="2" type="primary">gb22734</name>
    <name evidence="2" type="ORF">PR202_gb22734</name>
</gene>
<accession>A0AAV5FIH9</accession>
<dbReference type="PANTHER" id="PTHR31672">
    <property type="entry name" value="BNACNNG10540D PROTEIN"/>
    <property type="match status" value="1"/>
</dbReference>
<evidence type="ECO:0000259" key="1">
    <source>
        <dbReference type="SMART" id="SM00256"/>
    </source>
</evidence>
<sequence length="208" mass="23683">MEPGWSSLPADLLRDILARLPWSSHPSFAATCKHWNTIVSPFYPAWLTPVLLNAVDIGSTNIRYYSPYYHKIFEVAETLDSPDAKICCANGDHLTLYYRDGHYIIVVHANLATGFIRKLEPLPIRHTLDFVIDDGERSMFGIRAFAGTVEVARSIQRNDDSFNKWESSEFISEGLNFRTSSMTNPVLHHGLLYMLGEDGRLAVYHYML</sequence>
<proteinExistence type="predicted"/>
<dbReference type="AlphaFoldDB" id="A0AAV5FIH9"/>
<reference evidence="2" key="2">
    <citation type="submission" date="2021-12" db="EMBL/GenBank/DDBJ databases">
        <title>Resequencing data analysis of finger millet.</title>
        <authorList>
            <person name="Hatakeyama M."/>
            <person name="Aluri S."/>
            <person name="Balachadran M.T."/>
            <person name="Sivarajan S.R."/>
            <person name="Poveda L."/>
            <person name="Shimizu-Inatsugi R."/>
            <person name="Schlapbach R."/>
            <person name="Sreeman S.M."/>
            <person name="Shimizu K.K."/>
        </authorList>
    </citation>
    <scope>NUCLEOTIDE SEQUENCE</scope>
</reference>
<dbReference type="InterPro" id="IPR036047">
    <property type="entry name" value="F-box-like_dom_sf"/>
</dbReference>
<dbReference type="Pfam" id="PF00646">
    <property type="entry name" value="F-box"/>
    <property type="match status" value="1"/>
</dbReference>
<name>A0AAV5FIH9_ELECO</name>
<dbReference type="SUPFAM" id="SSF81383">
    <property type="entry name" value="F-box domain"/>
    <property type="match status" value="1"/>
</dbReference>
<protein>
    <recommendedName>
        <fullName evidence="1">F-box domain-containing protein</fullName>
    </recommendedName>
</protein>
<dbReference type="SMART" id="SM00256">
    <property type="entry name" value="FBOX"/>
    <property type="match status" value="1"/>
</dbReference>
<evidence type="ECO:0000313" key="3">
    <source>
        <dbReference type="Proteomes" id="UP001054889"/>
    </source>
</evidence>
<dbReference type="InterPro" id="IPR001810">
    <property type="entry name" value="F-box_dom"/>
</dbReference>
<dbReference type="Proteomes" id="UP001054889">
    <property type="component" value="Unassembled WGS sequence"/>
</dbReference>
<dbReference type="EMBL" id="BQKI01000085">
    <property type="protein sequence ID" value="GJN34095.1"/>
    <property type="molecule type" value="Genomic_DNA"/>
</dbReference>
<organism evidence="2 3">
    <name type="scientific">Eleusine coracana subsp. coracana</name>
    <dbReference type="NCBI Taxonomy" id="191504"/>
    <lineage>
        <taxon>Eukaryota</taxon>
        <taxon>Viridiplantae</taxon>
        <taxon>Streptophyta</taxon>
        <taxon>Embryophyta</taxon>
        <taxon>Tracheophyta</taxon>
        <taxon>Spermatophyta</taxon>
        <taxon>Magnoliopsida</taxon>
        <taxon>Liliopsida</taxon>
        <taxon>Poales</taxon>
        <taxon>Poaceae</taxon>
        <taxon>PACMAD clade</taxon>
        <taxon>Chloridoideae</taxon>
        <taxon>Cynodonteae</taxon>
        <taxon>Eleusininae</taxon>
        <taxon>Eleusine</taxon>
    </lineage>
</organism>
<dbReference type="InterPro" id="IPR050796">
    <property type="entry name" value="SCF_F-box_component"/>
</dbReference>
<comment type="caution">
    <text evidence="2">The sequence shown here is derived from an EMBL/GenBank/DDBJ whole genome shotgun (WGS) entry which is preliminary data.</text>
</comment>